<dbReference type="InterPro" id="IPR051312">
    <property type="entry name" value="Diverse_Substr_Oxidored"/>
</dbReference>
<keyword evidence="3" id="KW-0560">Oxidoreductase</keyword>
<accession>A0A1I5C1K5</accession>
<dbReference type="PANTHER" id="PTHR42659">
    <property type="entry name" value="XANTHINE DEHYDROGENASE SUBUNIT C-RELATED"/>
    <property type="match status" value="1"/>
</dbReference>
<dbReference type="PROSITE" id="PS51387">
    <property type="entry name" value="FAD_PCMH"/>
    <property type="match status" value="1"/>
</dbReference>
<evidence type="ECO:0000313" key="6">
    <source>
        <dbReference type="Proteomes" id="UP000198806"/>
    </source>
</evidence>
<organism evidence="5 6">
    <name type="scientific">Anaerocolumna aminovalerica</name>
    <dbReference type="NCBI Taxonomy" id="1527"/>
    <lineage>
        <taxon>Bacteria</taxon>
        <taxon>Bacillati</taxon>
        <taxon>Bacillota</taxon>
        <taxon>Clostridia</taxon>
        <taxon>Lachnospirales</taxon>
        <taxon>Lachnospiraceae</taxon>
        <taxon>Anaerocolumna</taxon>
    </lineage>
</organism>
<protein>
    <submittedName>
        <fullName evidence="5">Carbon-monoxide dehydrogenase medium subunit</fullName>
    </submittedName>
</protein>
<dbReference type="RefSeq" id="WP_091683861.1">
    <property type="nucleotide sequence ID" value="NZ_BAABFM010000017.1"/>
</dbReference>
<dbReference type="SUPFAM" id="SSF55447">
    <property type="entry name" value="CO dehydrogenase flavoprotein C-terminal domain-like"/>
    <property type="match status" value="1"/>
</dbReference>
<dbReference type="GO" id="GO:0016491">
    <property type="term" value="F:oxidoreductase activity"/>
    <property type="evidence" value="ECO:0007669"/>
    <property type="project" value="UniProtKB-KW"/>
</dbReference>
<dbReference type="Gene3D" id="3.30.43.10">
    <property type="entry name" value="Uridine Diphospho-n-acetylenolpyruvylglucosamine Reductase, domain 2"/>
    <property type="match status" value="1"/>
</dbReference>
<evidence type="ECO:0000313" key="5">
    <source>
        <dbReference type="EMBL" id="SFN80531.1"/>
    </source>
</evidence>
<evidence type="ECO:0000256" key="3">
    <source>
        <dbReference type="ARBA" id="ARBA00023002"/>
    </source>
</evidence>
<dbReference type="Pfam" id="PF00941">
    <property type="entry name" value="FAD_binding_5"/>
    <property type="match status" value="1"/>
</dbReference>
<dbReference type="InterPro" id="IPR036683">
    <property type="entry name" value="CO_DH_flav_C_dom_sf"/>
</dbReference>
<dbReference type="OrthoDB" id="9789842at2"/>
<dbReference type="PANTHER" id="PTHR42659:SF2">
    <property type="entry name" value="XANTHINE DEHYDROGENASE SUBUNIT C-RELATED"/>
    <property type="match status" value="1"/>
</dbReference>
<dbReference type="Proteomes" id="UP000198806">
    <property type="component" value="Unassembled WGS sequence"/>
</dbReference>
<dbReference type="Gene3D" id="3.30.390.50">
    <property type="entry name" value="CO dehydrogenase flavoprotein, C-terminal domain"/>
    <property type="match status" value="1"/>
</dbReference>
<keyword evidence="6" id="KW-1185">Reference proteome</keyword>
<dbReference type="InterPro" id="IPR036318">
    <property type="entry name" value="FAD-bd_PCMH-like_sf"/>
</dbReference>
<dbReference type="SMART" id="SM01092">
    <property type="entry name" value="CO_deh_flav_C"/>
    <property type="match status" value="1"/>
</dbReference>
<dbReference type="Gene3D" id="3.30.465.10">
    <property type="match status" value="1"/>
</dbReference>
<dbReference type="AlphaFoldDB" id="A0A1I5C1K5"/>
<evidence type="ECO:0000259" key="4">
    <source>
        <dbReference type="PROSITE" id="PS51387"/>
    </source>
</evidence>
<reference evidence="5 6" key="1">
    <citation type="submission" date="2016-10" db="EMBL/GenBank/DDBJ databases">
        <authorList>
            <person name="de Groot N.N."/>
        </authorList>
    </citation>
    <scope>NUCLEOTIDE SEQUENCE [LARGE SCALE GENOMIC DNA]</scope>
    <source>
        <strain evidence="5 6">DSM 1283</strain>
    </source>
</reference>
<proteinExistence type="predicted"/>
<dbReference type="SUPFAM" id="SSF56176">
    <property type="entry name" value="FAD-binding/transporter-associated domain-like"/>
    <property type="match status" value="1"/>
</dbReference>
<dbReference type="GO" id="GO:0071949">
    <property type="term" value="F:FAD binding"/>
    <property type="evidence" value="ECO:0007669"/>
    <property type="project" value="InterPro"/>
</dbReference>
<keyword evidence="1" id="KW-0285">Flavoprotein</keyword>
<feature type="domain" description="FAD-binding PCMH-type" evidence="4">
    <location>
        <begin position="1"/>
        <end position="176"/>
    </location>
</feature>
<keyword evidence="2" id="KW-0274">FAD</keyword>
<evidence type="ECO:0000256" key="1">
    <source>
        <dbReference type="ARBA" id="ARBA00022630"/>
    </source>
</evidence>
<dbReference type="EMBL" id="FOWD01000002">
    <property type="protein sequence ID" value="SFN80531.1"/>
    <property type="molecule type" value="Genomic_DNA"/>
</dbReference>
<dbReference type="InterPro" id="IPR016166">
    <property type="entry name" value="FAD-bd_PCMH"/>
</dbReference>
<sequence>MKEFQYLRPETVEEAVALRCEHEGRSVLLNGGTDIVIQLRERLIAPEFVIDIKHIPGLNQITFSKEEGLYIGACVTMNDISDNEDVRKYYPFLSEAAHSVGSKQVRNRATLVGNIVNASPLCDTGTPLYVCEANICIVGKEGKREIPITEFITFVRKTVLKPDEIVVGVKVPYIEGAKGIFTKISRRKEVDLATICGTVLKIGDNYRMAFGAVAPTPIRLPETESLLQEKKLTPELIDEAAKHACTEVSPISDIRASKEYRLDVVEVTVRRSLEQLA</sequence>
<dbReference type="STRING" id="1527.SAMN04489757_10248"/>
<evidence type="ECO:0000256" key="2">
    <source>
        <dbReference type="ARBA" id="ARBA00022827"/>
    </source>
</evidence>
<dbReference type="InterPro" id="IPR002346">
    <property type="entry name" value="Mopterin_DH_FAD-bd"/>
</dbReference>
<name>A0A1I5C1K5_9FIRM</name>
<dbReference type="InterPro" id="IPR005107">
    <property type="entry name" value="CO_DH_flav_C"/>
</dbReference>
<gene>
    <name evidence="5" type="ORF">SAMN04489757_10248</name>
</gene>
<dbReference type="InterPro" id="IPR016167">
    <property type="entry name" value="FAD-bd_PCMH_sub1"/>
</dbReference>
<dbReference type="InterPro" id="IPR016169">
    <property type="entry name" value="FAD-bd_PCMH_sub2"/>
</dbReference>
<dbReference type="Pfam" id="PF03450">
    <property type="entry name" value="CO_deh_flav_C"/>
    <property type="match status" value="1"/>
</dbReference>